<dbReference type="Proteomes" id="UP000670092">
    <property type="component" value="Unassembled WGS sequence"/>
</dbReference>
<gene>
    <name evidence="1" type="ORF">I7I52_11499</name>
</gene>
<accession>A0A8H7YDH5</accession>
<comment type="caution">
    <text evidence="1">The sequence shown here is derived from an EMBL/GenBank/DDBJ whole genome shotgun (WGS) entry which is preliminary data.</text>
</comment>
<name>A0A8H7YDH5_AJECA</name>
<dbReference type="EMBL" id="JAEVHI010000007">
    <property type="protein sequence ID" value="KAG5287652.1"/>
    <property type="molecule type" value="Genomic_DNA"/>
</dbReference>
<sequence length="73" mass="7958">MCPLLACPGPQNIPLPVNFCIKNSLQETRHFAIPIVARPGETSTPHDAMLALNYLDIQAEKPNGRGIAVHLDQ</sequence>
<dbReference type="VEuPathDB" id="FungiDB:I7I52_11499"/>
<evidence type="ECO:0000313" key="2">
    <source>
        <dbReference type="Proteomes" id="UP000670092"/>
    </source>
</evidence>
<reference evidence="1 2" key="1">
    <citation type="submission" date="2021-01" db="EMBL/GenBank/DDBJ databases">
        <title>Chromosome-level genome assembly of a human fungal pathogen reveals clustering of transcriptionally co-regulated genes.</title>
        <authorList>
            <person name="Voorhies M."/>
            <person name="Cohen S."/>
            <person name="Shea T.P."/>
            <person name="Petrus S."/>
            <person name="Munoz J.F."/>
            <person name="Poplawski S."/>
            <person name="Goldman W.E."/>
            <person name="Michael T."/>
            <person name="Cuomo C.A."/>
            <person name="Sil A."/>
            <person name="Beyhan S."/>
        </authorList>
    </citation>
    <scope>NUCLEOTIDE SEQUENCE [LARGE SCALE GENOMIC DNA]</scope>
    <source>
        <strain evidence="1 2">G184AR</strain>
    </source>
</reference>
<proteinExistence type="predicted"/>
<protein>
    <submittedName>
        <fullName evidence="1">Uncharacterized protein</fullName>
    </submittedName>
</protein>
<dbReference type="AlphaFoldDB" id="A0A8H7YDH5"/>
<organism evidence="1 2">
    <name type="scientific">Ajellomyces capsulatus</name>
    <name type="common">Darling's disease fungus</name>
    <name type="synonym">Histoplasma capsulatum</name>
    <dbReference type="NCBI Taxonomy" id="5037"/>
    <lineage>
        <taxon>Eukaryota</taxon>
        <taxon>Fungi</taxon>
        <taxon>Dikarya</taxon>
        <taxon>Ascomycota</taxon>
        <taxon>Pezizomycotina</taxon>
        <taxon>Eurotiomycetes</taxon>
        <taxon>Eurotiomycetidae</taxon>
        <taxon>Onygenales</taxon>
        <taxon>Ajellomycetaceae</taxon>
        <taxon>Histoplasma</taxon>
    </lineage>
</organism>
<evidence type="ECO:0000313" key="1">
    <source>
        <dbReference type="EMBL" id="KAG5287652.1"/>
    </source>
</evidence>